<feature type="transmembrane region" description="Helical" evidence="1">
    <location>
        <begin position="179"/>
        <end position="201"/>
    </location>
</feature>
<feature type="transmembrane region" description="Helical" evidence="1">
    <location>
        <begin position="7"/>
        <end position="28"/>
    </location>
</feature>
<dbReference type="PANTHER" id="PTHR35797">
    <property type="entry name" value="PROTEASE-RELATED"/>
    <property type="match status" value="1"/>
</dbReference>
<feature type="transmembrane region" description="Helical" evidence="1">
    <location>
        <begin position="115"/>
        <end position="132"/>
    </location>
</feature>
<keyword evidence="3" id="KW-0645">Protease</keyword>
<dbReference type="PANTHER" id="PTHR35797:SF1">
    <property type="entry name" value="PROTEASE"/>
    <property type="match status" value="1"/>
</dbReference>
<feature type="domain" description="CAAX prenyl protease 2/Lysostaphin resistance protein A-like" evidence="2">
    <location>
        <begin position="117"/>
        <end position="220"/>
    </location>
</feature>
<dbReference type="InterPro" id="IPR003675">
    <property type="entry name" value="Rce1/LyrA-like_dom"/>
</dbReference>
<feature type="transmembrane region" description="Helical" evidence="1">
    <location>
        <begin position="34"/>
        <end position="55"/>
    </location>
</feature>
<dbReference type="EMBL" id="JAFBCV010000009">
    <property type="protein sequence ID" value="MBM7839623.1"/>
    <property type="molecule type" value="Genomic_DNA"/>
</dbReference>
<proteinExistence type="predicted"/>
<dbReference type="RefSeq" id="WP_204466832.1">
    <property type="nucleotide sequence ID" value="NZ_JAFBCV010000009.1"/>
</dbReference>
<name>A0ABS2SVT7_9BACI</name>
<evidence type="ECO:0000256" key="1">
    <source>
        <dbReference type="SAM" id="Phobius"/>
    </source>
</evidence>
<keyword evidence="1" id="KW-0812">Transmembrane</keyword>
<feature type="transmembrane region" description="Helical" evidence="1">
    <location>
        <begin position="152"/>
        <end position="173"/>
    </location>
</feature>
<keyword evidence="1" id="KW-0472">Membrane</keyword>
<dbReference type="GO" id="GO:0006508">
    <property type="term" value="P:proteolysis"/>
    <property type="evidence" value="ECO:0007669"/>
    <property type="project" value="UniProtKB-KW"/>
</dbReference>
<feature type="transmembrane region" description="Helical" evidence="1">
    <location>
        <begin position="76"/>
        <end position="103"/>
    </location>
</feature>
<keyword evidence="1" id="KW-1133">Transmembrane helix</keyword>
<dbReference type="InterPro" id="IPR042150">
    <property type="entry name" value="MmRce1-like"/>
</dbReference>
<sequence length="258" mass="29212">MKKNIVIYFIWTYVTLYLFLLAIGVTMLVADTPWLIEIGIVLSSWSATFVFIMMFRRIYPNTKFLVFLKSLFKNRVRLSLILIIIGIQSSLLIGVLVSVYLIWDVPIYEQVVSSGPALLLLFAYNLILGPLGEEIGWRGFVLNELQKKHSPLMSALLIGIVWGFWHTPLWFMSGYSGMALMQYCLSFLSGIIAVSIIITACYNLSNNLTVPILIHQLFNFSLAIQIGDILPILTVTSVLYVVTAVLFVLVNYKKCLLK</sequence>
<accession>A0ABS2SVT7</accession>
<reference evidence="3" key="1">
    <citation type="submission" date="2021-01" db="EMBL/GenBank/DDBJ databases">
        <title>Genomic Encyclopedia of Type Strains, Phase IV (KMG-IV): sequencing the most valuable type-strain genomes for metagenomic binning, comparative biology and taxonomic classification.</title>
        <authorList>
            <person name="Goeker M."/>
        </authorList>
    </citation>
    <scope>NUCLEOTIDE SEQUENCE</scope>
    <source>
        <strain evidence="3">DSM 21943</strain>
    </source>
</reference>
<gene>
    <name evidence="3" type="ORF">JOC54_002903</name>
</gene>
<feature type="transmembrane region" description="Helical" evidence="1">
    <location>
        <begin position="232"/>
        <end position="252"/>
    </location>
</feature>
<evidence type="ECO:0000313" key="4">
    <source>
        <dbReference type="Proteomes" id="UP001179280"/>
    </source>
</evidence>
<comment type="caution">
    <text evidence="3">The sequence shown here is derived from an EMBL/GenBank/DDBJ whole genome shotgun (WGS) entry which is preliminary data.</text>
</comment>
<dbReference type="GO" id="GO:0008233">
    <property type="term" value="F:peptidase activity"/>
    <property type="evidence" value="ECO:0007669"/>
    <property type="project" value="UniProtKB-KW"/>
</dbReference>
<keyword evidence="3" id="KW-0378">Hydrolase</keyword>
<organism evidence="3 4">
    <name type="scientific">Shouchella xiaoxiensis</name>
    <dbReference type="NCBI Taxonomy" id="766895"/>
    <lineage>
        <taxon>Bacteria</taxon>
        <taxon>Bacillati</taxon>
        <taxon>Bacillota</taxon>
        <taxon>Bacilli</taxon>
        <taxon>Bacillales</taxon>
        <taxon>Bacillaceae</taxon>
        <taxon>Shouchella</taxon>
    </lineage>
</organism>
<evidence type="ECO:0000259" key="2">
    <source>
        <dbReference type="Pfam" id="PF02517"/>
    </source>
</evidence>
<protein>
    <submittedName>
        <fullName evidence="3">Membrane protease YdiL (CAAX protease family)</fullName>
    </submittedName>
</protein>
<dbReference type="Proteomes" id="UP001179280">
    <property type="component" value="Unassembled WGS sequence"/>
</dbReference>
<dbReference type="Pfam" id="PF02517">
    <property type="entry name" value="Rce1-like"/>
    <property type="match status" value="1"/>
</dbReference>
<feature type="transmembrane region" description="Helical" evidence="1">
    <location>
        <begin position="208"/>
        <end position="226"/>
    </location>
</feature>
<keyword evidence="4" id="KW-1185">Reference proteome</keyword>
<evidence type="ECO:0000313" key="3">
    <source>
        <dbReference type="EMBL" id="MBM7839623.1"/>
    </source>
</evidence>